<proteinExistence type="predicted"/>
<feature type="region of interest" description="Disordered" evidence="1">
    <location>
        <begin position="1"/>
        <end position="97"/>
    </location>
</feature>
<reference evidence="2" key="1">
    <citation type="submission" date="2023-04" db="EMBL/GenBank/DDBJ databases">
        <authorList>
            <consortium name="ELIXIR-Norway"/>
        </authorList>
    </citation>
    <scope>NUCLEOTIDE SEQUENCE [LARGE SCALE GENOMIC DNA]</scope>
</reference>
<keyword evidence="3" id="KW-1185">Reference proteome</keyword>
<dbReference type="Proteomes" id="UP001176941">
    <property type="component" value="Chromosome 26"/>
</dbReference>
<feature type="compositionally biased region" description="Basic and acidic residues" evidence="1">
    <location>
        <begin position="71"/>
        <end position="88"/>
    </location>
</feature>
<protein>
    <submittedName>
        <fullName evidence="2">Uncharacterized protein</fullName>
    </submittedName>
</protein>
<dbReference type="EMBL" id="OX459962">
    <property type="protein sequence ID" value="CAI9167340.1"/>
    <property type="molecule type" value="Genomic_DNA"/>
</dbReference>
<name>A0ABN8Z0F4_RANTA</name>
<evidence type="ECO:0000313" key="2">
    <source>
        <dbReference type="EMBL" id="CAI9167340.1"/>
    </source>
</evidence>
<feature type="compositionally biased region" description="Gly residues" evidence="1">
    <location>
        <begin position="1"/>
        <end position="11"/>
    </location>
</feature>
<sequence length="118" mass="12093">MAAAGCWGGPGPLQLGAPPRASITAETALSSSEAREDGTEGPSPFSSECPETPPACLNSTTGFQKTPWAWHTDRTQGEGAKQRDEGRTEQGGLVGGSLASGKAFLGLAPFIPPERPSL</sequence>
<accession>A0ABN8Z0F4</accession>
<evidence type="ECO:0000256" key="1">
    <source>
        <dbReference type="SAM" id="MobiDB-lite"/>
    </source>
</evidence>
<organism evidence="2 3">
    <name type="scientific">Rangifer tarandus platyrhynchus</name>
    <name type="common">Svalbard reindeer</name>
    <dbReference type="NCBI Taxonomy" id="3082113"/>
    <lineage>
        <taxon>Eukaryota</taxon>
        <taxon>Metazoa</taxon>
        <taxon>Chordata</taxon>
        <taxon>Craniata</taxon>
        <taxon>Vertebrata</taxon>
        <taxon>Euteleostomi</taxon>
        <taxon>Mammalia</taxon>
        <taxon>Eutheria</taxon>
        <taxon>Laurasiatheria</taxon>
        <taxon>Artiodactyla</taxon>
        <taxon>Ruminantia</taxon>
        <taxon>Pecora</taxon>
        <taxon>Cervidae</taxon>
        <taxon>Odocoileinae</taxon>
        <taxon>Rangifer</taxon>
    </lineage>
</organism>
<evidence type="ECO:0000313" key="3">
    <source>
        <dbReference type="Proteomes" id="UP001176941"/>
    </source>
</evidence>
<gene>
    <name evidence="2" type="ORF">MRATA1EN1_LOCUS16302</name>
</gene>